<dbReference type="GO" id="GO:0016787">
    <property type="term" value="F:hydrolase activity"/>
    <property type="evidence" value="ECO:0007669"/>
    <property type="project" value="UniProtKB-KW"/>
</dbReference>
<accession>A0A2I1KQR1</accession>
<reference evidence="4 5" key="1">
    <citation type="submission" date="2017-12" db="EMBL/GenBank/DDBJ databases">
        <title>Phylogenetic diversity of female urinary microbiome.</title>
        <authorList>
            <person name="Thomas-White K."/>
            <person name="Wolfe A.J."/>
        </authorList>
    </citation>
    <scope>NUCLEOTIDE SEQUENCE [LARGE SCALE GENOMIC DNA]</scope>
    <source>
        <strain evidence="4 5">UMB0319</strain>
    </source>
</reference>
<evidence type="ECO:0000313" key="4">
    <source>
        <dbReference type="EMBL" id="PKY97963.1"/>
    </source>
</evidence>
<evidence type="ECO:0000259" key="1">
    <source>
        <dbReference type="Pfam" id="PF07944"/>
    </source>
</evidence>
<name>A0A2I1KQR1_9ACTO</name>
<gene>
    <name evidence="4" type="ORF">CYJ26_10010</name>
</gene>
<dbReference type="Pfam" id="PF20737">
    <property type="entry name" value="Glyco_hydro127C"/>
    <property type="match status" value="1"/>
</dbReference>
<dbReference type="RefSeq" id="WP_006547878.1">
    <property type="nucleotide sequence ID" value="NZ_JAHAIH010000019.1"/>
</dbReference>
<evidence type="ECO:0000259" key="2">
    <source>
        <dbReference type="Pfam" id="PF20736"/>
    </source>
</evidence>
<dbReference type="Pfam" id="PF07944">
    <property type="entry name" value="Beta-AFase-like_GH127_cat"/>
    <property type="match status" value="1"/>
</dbReference>
<dbReference type="InterPro" id="IPR008928">
    <property type="entry name" value="6-hairpin_glycosidase_sf"/>
</dbReference>
<sequence length="653" mass="70884">MHTQIAPAAKAQVLPSPGSVHVLNPLSMDEVTLTSGFWRERQEVNASGTLPHSLAWEERIGWIDNFVRAAAGDIAGHHAGLWFADSDVYKLIEAMAWEVGRTGDAALEAQIQRLGALIETVQDEDGYLNTRYDKPGVEDRYTDFAMGHELYCTGHLIQAAVARLRTGFGSDDVIVRIALRNADHVCQTFGPDGQVAVGGHPEVEVALVELYRATGERRYLDQAQLFLDRRGHGLLGDWEFGREYFQDATPIREETVARGHAVRALYLMAGAIDAAMERGDTELLEIVRAQYDRTLARRTYITGGMGSRHEGEAFGEDFELPADRSYCETCAGIASVMVAWRLLLATGETSYADVIERTLYNVVATSPSAEGCSFFYANPLQVRVPGQESTPNELSMRSGSSLRAAWFEVSCCPTNIARTLASLGGASVTRSTQDPASLFIHLLSAMQIRTQVPTDDGEQELVVSLETDYPVSGRLTLRVEQAPSCPVSVSVRVPAWTWSGARLDGAEVSGGYAVVSGVLSAGETHVLELDMSPRLTVPDPRIDAVRGCVAVERGPLVLCAESVDLPEGMSLDEIALVPGAAPAIADDGAVVVPARRVPEAARRWPYSEAGSHQGCEEGGDQPAEVFDLPLIPYYSWANRGPATMRVWLPRAEA</sequence>
<dbReference type="InterPro" id="IPR049049">
    <property type="entry name" value="Beta-AFase-like_GH127_C"/>
</dbReference>
<dbReference type="GO" id="GO:0005975">
    <property type="term" value="P:carbohydrate metabolic process"/>
    <property type="evidence" value="ECO:0007669"/>
    <property type="project" value="InterPro"/>
</dbReference>
<dbReference type="AlphaFoldDB" id="A0A2I1KQR1"/>
<dbReference type="InterPro" id="IPR012878">
    <property type="entry name" value="Beta-AFase-like_GH127_cat"/>
</dbReference>
<feature type="domain" description="Non-reducing end beta-L-arabinofuranosidase-like GH127 C-terminal" evidence="3">
    <location>
        <begin position="533"/>
        <end position="649"/>
    </location>
</feature>
<dbReference type="InterPro" id="IPR049046">
    <property type="entry name" value="Beta-AFase-like_GH127_middle"/>
</dbReference>
<dbReference type="SUPFAM" id="SSF48208">
    <property type="entry name" value="Six-hairpin glycosidases"/>
    <property type="match status" value="1"/>
</dbReference>
<keyword evidence="4" id="KW-0378">Hydrolase</keyword>
<evidence type="ECO:0000259" key="3">
    <source>
        <dbReference type="Pfam" id="PF20737"/>
    </source>
</evidence>
<dbReference type="PANTHER" id="PTHR43465">
    <property type="entry name" value="DUF1680 DOMAIN PROTEIN (AFU_ORTHOLOGUE AFUA_1G08910)"/>
    <property type="match status" value="1"/>
</dbReference>
<dbReference type="GeneID" id="81709268"/>
<dbReference type="InterPro" id="IPR049174">
    <property type="entry name" value="Beta-AFase-like"/>
</dbReference>
<dbReference type="EMBL" id="PKHA01000014">
    <property type="protein sequence ID" value="PKY97963.1"/>
    <property type="molecule type" value="Genomic_DNA"/>
</dbReference>
<comment type="caution">
    <text evidence="4">The sequence shown here is derived from an EMBL/GenBank/DDBJ whole genome shotgun (WGS) entry which is preliminary data.</text>
</comment>
<evidence type="ECO:0000313" key="5">
    <source>
        <dbReference type="Proteomes" id="UP000234778"/>
    </source>
</evidence>
<feature type="domain" description="Non-reducing end beta-L-arabinofuranosidase-like GH127 middle" evidence="2">
    <location>
        <begin position="458"/>
        <end position="531"/>
    </location>
</feature>
<dbReference type="PANTHER" id="PTHR43465:SF2">
    <property type="entry name" value="DUF1680 DOMAIN PROTEIN (AFU_ORTHOLOGUE AFUA_1G08910)"/>
    <property type="match status" value="1"/>
</dbReference>
<proteinExistence type="predicted"/>
<protein>
    <submittedName>
        <fullName evidence="4">Glycoside hydrolase family 127 protein</fullName>
    </submittedName>
</protein>
<dbReference type="Proteomes" id="UP000234778">
    <property type="component" value="Unassembled WGS sequence"/>
</dbReference>
<organism evidence="4 5">
    <name type="scientific">Actinomyces urogenitalis</name>
    <dbReference type="NCBI Taxonomy" id="103621"/>
    <lineage>
        <taxon>Bacteria</taxon>
        <taxon>Bacillati</taxon>
        <taxon>Actinomycetota</taxon>
        <taxon>Actinomycetes</taxon>
        <taxon>Actinomycetales</taxon>
        <taxon>Actinomycetaceae</taxon>
        <taxon>Actinomyces</taxon>
    </lineage>
</organism>
<dbReference type="Pfam" id="PF20736">
    <property type="entry name" value="Glyco_hydro127M"/>
    <property type="match status" value="1"/>
</dbReference>
<feature type="domain" description="Non-reducing end beta-L-arabinofuranosidase-like GH127 catalytic" evidence="1">
    <location>
        <begin position="30"/>
        <end position="424"/>
    </location>
</feature>